<protein>
    <submittedName>
        <fullName evidence="2">Uncharacterized protein</fullName>
    </submittedName>
</protein>
<gene>
    <name evidence="2" type="ORF">CCAM_LOCUS22476</name>
</gene>
<dbReference type="Proteomes" id="UP000595140">
    <property type="component" value="Unassembled WGS sequence"/>
</dbReference>
<keyword evidence="3" id="KW-1185">Reference proteome</keyword>
<accession>A0A484LVY6</accession>
<evidence type="ECO:0000313" key="3">
    <source>
        <dbReference type="Proteomes" id="UP000595140"/>
    </source>
</evidence>
<organism evidence="2 3">
    <name type="scientific">Cuscuta campestris</name>
    <dbReference type="NCBI Taxonomy" id="132261"/>
    <lineage>
        <taxon>Eukaryota</taxon>
        <taxon>Viridiplantae</taxon>
        <taxon>Streptophyta</taxon>
        <taxon>Embryophyta</taxon>
        <taxon>Tracheophyta</taxon>
        <taxon>Spermatophyta</taxon>
        <taxon>Magnoliopsida</taxon>
        <taxon>eudicotyledons</taxon>
        <taxon>Gunneridae</taxon>
        <taxon>Pentapetalae</taxon>
        <taxon>asterids</taxon>
        <taxon>lamiids</taxon>
        <taxon>Solanales</taxon>
        <taxon>Convolvulaceae</taxon>
        <taxon>Cuscuteae</taxon>
        <taxon>Cuscuta</taxon>
        <taxon>Cuscuta subgen. Grammica</taxon>
        <taxon>Cuscuta sect. Cleistogrammica</taxon>
    </lineage>
</organism>
<feature type="region of interest" description="Disordered" evidence="1">
    <location>
        <begin position="1"/>
        <end position="24"/>
    </location>
</feature>
<dbReference type="AlphaFoldDB" id="A0A484LVY6"/>
<proteinExistence type="predicted"/>
<reference evidence="2 3" key="1">
    <citation type="submission" date="2018-04" db="EMBL/GenBank/DDBJ databases">
        <authorList>
            <person name="Vogel A."/>
        </authorList>
    </citation>
    <scope>NUCLEOTIDE SEQUENCE [LARGE SCALE GENOMIC DNA]</scope>
</reference>
<sequence length="280" mass="31938">MLHCSAESSRFPPDAASPETLQPPGSGVQEILGLAFLCETKPKKLNSPLHLEDGQMFKSQMAGKLGEGETIPSWIINVETGQQEMLWVEEELNYGKEKWNGYVRLKKKGIGYLVMMKEKNQEEKDLRKEAQRVVPLSMFFVVDIVLIDKIQYDLMTSWSYGVSKGFRGWVTESEVEVRIDSHSVPKIDKFGSTSTPLCSVYRNPLASPYMDLCTLIVSKSPQSNFSQLILHRYRFHRTLNNLILNLIHPCMTTHPPRHSHFCHLKMANMSFLHNSAFCCV</sequence>
<name>A0A484LVY6_9ASTE</name>
<dbReference type="OrthoDB" id="1329231at2759"/>
<evidence type="ECO:0000256" key="1">
    <source>
        <dbReference type="SAM" id="MobiDB-lite"/>
    </source>
</evidence>
<evidence type="ECO:0000313" key="2">
    <source>
        <dbReference type="EMBL" id="VFQ80700.1"/>
    </source>
</evidence>
<dbReference type="EMBL" id="OOIL02002157">
    <property type="protein sequence ID" value="VFQ80700.1"/>
    <property type="molecule type" value="Genomic_DNA"/>
</dbReference>